<dbReference type="GO" id="GO:0005886">
    <property type="term" value="C:plasma membrane"/>
    <property type="evidence" value="ECO:0007669"/>
    <property type="project" value="UniProtKB-SubCell"/>
</dbReference>
<keyword evidence="8" id="KW-0762">Sugar transport</keyword>
<feature type="transmembrane region" description="Helical" evidence="6">
    <location>
        <begin position="144"/>
        <end position="165"/>
    </location>
</feature>
<dbReference type="PROSITE" id="PS50850">
    <property type="entry name" value="MFS"/>
    <property type="match status" value="1"/>
</dbReference>
<dbReference type="GO" id="GO:0022857">
    <property type="term" value="F:transmembrane transporter activity"/>
    <property type="evidence" value="ECO:0007669"/>
    <property type="project" value="InterPro"/>
</dbReference>
<dbReference type="AlphaFoldDB" id="A0A8E2S088"/>
<dbReference type="RefSeq" id="WP_105752144.1">
    <property type="nucleotide sequence ID" value="NZ_CADFDF010000005.1"/>
</dbReference>
<sequence>MQTPTTPSESPAATHSWWGVWALALSAFIFNTTEFVPVALLGAIGDSLHMAPTDVGLMLTIYAWTVALTSLPLTLLTRKVERRRLLVSVFALFIASHVVTGVAWNFPLLVIGRLGIAGAHAVFWSISIALAVRLAPPDKKGRALGLIATGTAIAMVAGIPLGRVIGETLGWRMTFLAIAATAVVPLLMLRFTLPELPSQRTGSLASVPALLRNPALILLYAITILVVSAHFTSYTYIEPFVRHVNHASENRITYILVLFGAAGIPAAVCFNRLFPARPAQFLLGSIVATSTCLLILFPSALTIVTLSAHTVAWGGAIICFGLAMQAWVLKLAPDATDLAMSIYSALYNVGIGGGALLGNHIANDFGLPWIGTFGGLLGGLGAALCWLALRLHARRAAAVADAAAASGSARAASHPATPAAD</sequence>
<evidence type="ECO:0000256" key="2">
    <source>
        <dbReference type="ARBA" id="ARBA00022475"/>
    </source>
</evidence>
<keyword evidence="3 6" id="KW-0812">Transmembrane</keyword>
<evidence type="ECO:0000256" key="1">
    <source>
        <dbReference type="ARBA" id="ARBA00004651"/>
    </source>
</evidence>
<name>A0A8E2S088_9BURK</name>
<feature type="transmembrane region" description="Helical" evidence="6">
    <location>
        <begin position="85"/>
        <end position="104"/>
    </location>
</feature>
<evidence type="ECO:0000256" key="4">
    <source>
        <dbReference type="ARBA" id="ARBA00022989"/>
    </source>
</evidence>
<feature type="domain" description="Major facilitator superfamily (MFS) profile" evidence="7">
    <location>
        <begin position="19"/>
        <end position="393"/>
    </location>
</feature>
<protein>
    <submittedName>
        <fullName evidence="8">Sugar transporter</fullName>
    </submittedName>
</protein>
<accession>A0A8E2S088</accession>
<reference evidence="8 9" key="1">
    <citation type="submission" date="2018-03" db="EMBL/GenBank/DDBJ databases">
        <authorList>
            <person name="Nguyen K."/>
            <person name="Fouts D."/>
            <person name="Sutton G."/>
        </authorList>
    </citation>
    <scope>NUCLEOTIDE SEQUENCE [LARGE SCALE GENOMIC DNA]</scope>
    <source>
        <strain evidence="8 9">AU17135</strain>
    </source>
</reference>
<dbReference type="NCBIfam" id="NF002921">
    <property type="entry name" value="PRK03545.1"/>
    <property type="match status" value="1"/>
</dbReference>
<feature type="transmembrane region" description="Helical" evidence="6">
    <location>
        <begin position="281"/>
        <end position="304"/>
    </location>
</feature>
<keyword evidence="8" id="KW-0813">Transport</keyword>
<dbReference type="InterPro" id="IPR020846">
    <property type="entry name" value="MFS_dom"/>
</dbReference>
<dbReference type="CDD" id="cd17324">
    <property type="entry name" value="MFS_NepI_like"/>
    <property type="match status" value="1"/>
</dbReference>
<keyword evidence="2" id="KW-1003">Cell membrane</keyword>
<dbReference type="Pfam" id="PF07690">
    <property type="entry name" value="MFS_1"/>
    <property type="match status" value="1"/>
</dbReference>
<dbReference type="InterPro" id="IPR036259">
    <property type="entry name" value="MFS_trans_sf"/>
</dbReference>
<feature type="transmembrane region" description="Helical" evidence="6">
    <location>
        <begin position="252"/>
        <end position="274"/>
    </location>
</feature>
<feature type="transmembrane region" description="Helical" evidence="6">
    <location>
        <begin position="214"/>
        <end position="232"/>
    </location>
</feature>
<dbReference type="Gene3D" id="1.20.1250.20">
    <property type="entry name" value="MFS general substrate transporter like domains"/>
    <property type="match status" value="1"/>
</dbReference>
<feature type="transmembrane region" description="Helical" evidence="6">
    <location>
        <begin position="310"/>
        <end position="329"/>
    </location>
</feature>
<dbReference type="InterPro" id="IPR050189">
    <property type="entry name" value="MFS_Efflux_Transporters"/>
</dbReference>
<dbReference type="EMBL" id="PVFZ01000017">
    <property type="protein sequence ID" value="PRF26163.1"/>
    <property type="molecule type" value="Genomic_DNA"/>
</dbReference>
<evidence type="ECO:0000256" key="6">
    <source>
        <dbReference type="SAM" id="Phobius"/>
    </source>
</evidence>
<proteinExistence type="predicted"/>
<keyword evidence="5 6" id="KW-0472">Membrane</keyword>
<feature type="transmembrane region" description="Helical" evidence="6">
    <location>
        <begin position="171"/>
        <end position="193"/>
    </location>
</feature>
<dbReference type="SUPFAM" id="SSF103473">
    <property type="entry name" value="MFS general substrate transporter"/>
    <property type="match status" value="1"/>
</dbReference>
<comment type="subcellular location">
    <subcellularLocation>
        <location evidence="1">Cell membrane</location>
        <topology evidence="1">Multi-pass membrane protein</topology>
    </subcellularLocation>
</comment>
<feature type="transmembrane region" description="Helical" evidence="6">
    <location>
        <begin position="110"/>
        <end position="132"/>
    </location>
</feature>
<keyword evidence="4 6" id="KW-1133">Transmembrane helix</keyword>
<feature type="transmembrane region" description="Helical" evidence="6">
    <location>
        <begin position="341"/>
        <end position="361"/>
    </location>
</feature>
<feature type="transmembrane region" description="Helical" evidence="6">
    <location>
        <begin position="20"/>
        <end position="44"/>
    </location>
</feature>
<organism evidence="8 9">
    <name type="scientific">Burkholderia multivorans</name>
    <dbReference type="NCBI Taxonomy" id="87883"/>
    <lineage>
        <taxon>Bacteria</taxon>
        <taxon>Pseudomonadati</taxon>
        <taxon>Pseudomonadota</taxon>
        <taxon>Betaproteobacteria</taxon>
        <taxon>Burkholderiales</taxon>
        <taxon>Burkholderiaceae</taxon>
        <taxon>Burkholderia</taxon>
        <taxon>Burkholderia cepacia complex</taxon>
    </lineage>
</organism>
<evidence type="ECO:0000256" key="5">
    <source>
        <dbReference type="ARBA" id="ARBA00023136"/>
    </source>
</evidence>
<feature type="transmembrane region" description="Helical" evidence="6">
    <location>
        <begin position="367"/>
        <end position="389"/>
    </location>
</feature>
<evidence type="ECO:0000256" key="3">
    <source>
        <dbReference type="ARBA" id="ARBA00022692"/>
    </source>
</evidence>
<dbReference type="Proteomes" id="UP000237686">
    <property type="component" value="Unassembled WGS sequence"/>
</dbReference>
<evidence type="ECO:0000313" key="8">
    <source>
        <dbReference type="EMBL" id="PRF26163.1"/>
    </source>
</evidence>
<evidence type="ECO:0000313" key="9">
    <source>
        <dbReference type="Proteomes" id="UP000237686"/>
    </source>
</evidence>
<evidence type="ECO:0000259" key="7">
    <source>
        <dbReference type="PROSITE" id="PS50850"/>
    </source>
</evidence>
<dbReference type="InterPro" id="IPR011701">
    <property type="entry name" value="MFS"/>
</dbReference>
<comment type="caution">
    <text evidence="8">The sequence shown here is derived from an EMBL/GenBank/DDBJ whole genome shotgun (WGS) entry which is preliminary data.</text>
</comment>
<feature type="transmembrane region" description="Helical" evidence="6">
    <location>
        <begin position="56"/>
        <end position="76"/>
    </location>
</feature>
<gene>
    <name evidence="8" type="ORF">C6P98_07470</name>
</gene>
<dbReference type="PANTHER" id="PTHR43124">
    <property type="entry name" value="PURINE EFFLUX PUMP PBUE"/>
    <property type="match status" value="1"/>
</dbReference>
<dbReference type="PANTHER" id="PTHR43124:SF4">
    <property type="entry name" value="SUGAR EFFLUX TRANSPORTER"/>
    <property type="match status" value="1"/>
</dbReference>